<comment type="similarity">
    <text evidence="2">Belongs to the SMN family.</text>
</comment>
<feature type="region of interest" description="Disordered" evidence="6">
    <location>
        <begin position="47"/>
        <end position="151"/>
    </location>
</feature>
<dbReference type="InterPro" id="IPR047313">
    <property type="entry name" value="SMN_C"/>
</dbReference>
<dbReference type="CDD" id="cd22852">
    <property type="entry name" value="SMN_C"/>
    <property type="match status" value="1"/>
</dbReference>
<reference evidence="7" key="1">
    <citation type="submission" date="2023-06" db="EMBL/GenBank/DDBJ databases">
        <title>Genome-scale phylogeny and comparative genomics of the fungal order Sordariales.</title>
        <authorList>
            <consortium name="Lawrence Berkeley National Laboratory"/>
            <person name="Hensen N."/>
            <person name="Bonometti L."/>
            <person name="Westerberg I."/>
            <person name="Brannstrom I.O."/>
            <person name="Guillou S."/>
            <person name="Cros-Aarteil S."/>
            <person name="Calhoun S."/>
            <person name="Haridas S."/>
            <person name="Kuo A."/>
            <person name="Mondo S."/>
            <person name="Pangilinan J."/>
            <person name="Riley R."/>
            <person name="LaButti K."/>
            <person name="Andreopoulos B."/>
            <person name="Lipzen A."/>
            <person name="Chen C."/>
            <person name="Yanf M."/>
            <person name="Daum C."/>
            <person name="Ng V."/>
            <person name="Clum A."/>
            <person name="Steindorff A."/>
            <person name="Ohm R."/>
            <person name="Martin F."/>
            <person name="Silar P."/>
            <person name="Natvig D."/>
            <person name="Lalanne C."/>
            <person name="Gautier V."/>
            <person name="Ament-velasquez S.L."/>
            <person name="Kruys A."/>
            <person name="Hutchinson M.I."/>
            <person name="Powell A.J."/>
            <person name="Barry K."/>
            <person name="Miller A.N."/>
            <person name="Grigoriev I.V."/>
            <person name="Debuchy R."/>
            <person name="Gladieux P."/>
            <person name="Thoren M.H."/>
            <person name="Johannesson H."/>
        </authorList>
    </citation>
    <scope>NUCLEOTIDE SEQUENCE</scope>
    <source>
        <strain evidence="7">SMH2392-1A</strain>
    </source>
</reference>
<proteinExistence type="inferred from homology"/>
<evidence type="ECO:0008006" key="9">
    <source>
        <dbReference type="Google" id="ProtNLM"/>
    </source>
</evidence>
<dbReference type="InterPro" id="IPR040424">
    <property type="entry name" value="Smn1"/>
</dbReference>
<evidence type="ECO:0000256" key="3">
    <source>
        <dbReference type="ARBA" id="ARBA00022664"/>
    </source>
</evidence>
<dbReference type="CDD" id="cd22851">
    <property type="entry name" value="SMN_N"/>
    <property type="match status" value="1"/>
</dbReference>
<comment type="caution">
    <text evidence="7">The sequence shown here is derived from an EMBL/GenBank/DDBJ whole genome shotgun (WGS) entry which is preliminary data.</text>
</comment>
<organism evidence="7 8">
    <name type="scientific">Lasiosphaeria miniovina</name>
    <dbReference type="NCBI Taxonomy" id="1954250"/>
    <lineage>
        <taxon>Eukaryota</taxon>
        <taxon>Fungi</taxon>
        <taxon>Dikarya</taxon>
        <taxon>Ascomycota</taxon>
        <taxon>Pezizomycotina</taxon>
        <taxon>Sordariomycetes</taxon>
        <taxon>Sordariomycetidae</taxon>
        <taxon>Sordariales</taxon>
        <taxon>Lasiosphaeriaceae</taxon>
        <taxon>Lasiosphaeria</taxon>
    </lineage>
</organism>
<keyword evidence="8" id="KW-1185">Reference proteome</keyword>
<dbReference type="AlphaFoldDB" id="A0AA40A035"/>
<dbReference type="GO" id="GO:0005634">
    <property type="term" value="C:nucleus"/>
    <property type="evidence" value="ECO:0007669"/>
    <property type="project" value="UniProtKB-SubCell"/>
</dbReference>
<feature type="compositionally biased region" description="Basic and acidic residues" evidence="6">
    <location>
        <begin position="47"/>
        <end position="61"/>
    </location>
</feature>
<evidence type="ECO:0000256" key="5">
    <source>
        <dbReference type="ARBA" id="ARBA00023242"/>
    </source>
</evidence>
<evidence type="ECO:0000313" key="8">
    <source>
        <dbReference type="Proteomes" id="UP001172101"/>
    </source>
</evidence>
<evidence type="ECO:0000256" key="6">
    <source>
        <dbReference type="SAM" id="MobiDB-lite"/>
    </source>
</evidence>
<dbReference type="GeneID" id="85318510"/>
<dbReference type="PANTHER" id="PTHR39267">
    <property type="entry name" value="SURVIVAL MOTOR NEURON-LIKE PROTEIN 1"/>
    <property type="match status" value="1"/>
</dbReference>
<gene>
    <name evidence="7" type="ORF">B0T26DRAFT_476368</name>
</gene>
<dbReference type="EMBL" id="JAUIRO010000007">
    <property type="protein sequence ID" value="KAK0706847.1"/>
    <property type="molecule type" value="Genomic_DNA"/>
</dbReference>
<dbReference type="GO" id="GO:0008380">
    <property type="term" value="P:RNA splicing"/>
    <property type="evidence" value="ECO:0007669"/>
    <property type="project" value="UniProtKB-KW"/>
</dbReference>
<accession>A0AA40A035</accession>
<dbReference type="GO" id="GO:0006397">
    <property type="term" value="P:mRNA processing"/>
    <property type="evidence" value="ECO:0007669"/>
    <property type="project" value="UniProtKB-KW"/>
</dbReference>
<dbReference type="Proteomes" id="UP001172101">
    <property type="component" value="Unassembled WGS sequence"/>
</dbReference>
<name>A0AA40A035_9PEZI</name>
<comment type="subcellular location">
    <subcellularLocation>
        <location evidence="1">Nucleus</location>
    </subcellularLocation>
</comment>
<evidence type="ECO:0000256" key="4">
    <source>
        <dbReference type="ARBA" id="ARBA00023187"/>
    </source>
</evidence>
<evidence type="ECO:0000313" key="7">
    <source>
        <dbReference type="EMBL" id="KAK0706847.1"/>
    </source>
</evidence>
<keyword evidence="4" id="KW-0508">mRNA splicing</keyword>
<dbReference type="RefSeq" id="XP_060291941.1">
    <property type="nucleotide sequence ID" value="XM_060435240.1"/>
</dbReference>
<protein>
    <recommendedName>
        <fullName evidence="9">Survival motor neuron Tudor domain-containing protein</fullName>
    </recommendedName>
</protein>
<keyword evidence="5" id="KW-0539">Nucleus</keyword>
<feature type="compositionally biased region" description="Polar residues" evidence="6">
    <location>
        <begin position="88"/>
        <end position="97"/>
    </location>
</feature>
<sequence>MEPGDADLAGQNDWDDASIVDNWDRTVNEYKKYHSLHLAGGTVEDMIQRGEEDQKNWDAKPETAGACEPVEGDWDEGDVDSEVAAQLEASSASVSVETRTEITLDPAQGSTADAQKQVDGPRSGPDGRQASQTGQDGDGRPAAFGPETLLGSVQGEGLRRLLMSWYYAGYYTGLHQGQQQGLNR</sequence>
<evidence type="ECO:0000256" key="2">
    <source>
        <dbReference type="ARBA" id="ARBA00005371"/>
    </source>
</evidence>
<evidence type="ECO:0000256" key="1">
    <source>
        <dbReference type="ARBA" id="ARBA00004123"/>
    </source>
</evidence>
<dbReference type="PANTHER" id="PTHR39267:SF1">
    <property type="entry name" value="SURVIVAL MOTOR NEURON PROTEIN"/>
    <property type="match status" value="1"/>
</dbReference>
<keyword evidence="3" id="KW-0507">mRNA processing</keyword>
<feature type="compositionally biased region" description="Acidic residues" evidence="6">
    <location>
        <begin position="70"/>
        <end position="81"/>
    </location>
</feature>